<organism evidence="2 3">
    <name type="scientific">Rhododendron griersonianum</name>
    <dbReference type="NCBI Taxonomy" id="479676"/>
    <lineage>
        <taxon>Eukaryota</taxon>
        <taxon>Viridiplantae</taxon>
        <taxon>Streptophyta</taxon>
        <taxon>Embryophyta</taxon>
        <taxon>Tracheophyta</taxon>
        <taxon>Spermatophyta</taxon>
        <taxon>Magnoliopsida</taxon>
        <taxon>eudicotyledons</taxon>
        <taxon>Gunneridae</taxon>
        <taxon>Pentapetalae</taxon>
        <taxon>asterids</taxon>
        <taxon>Ericales</taxon>
        <taxon>Ericaceae</taxon>
        <taxon>Ericoideae</taxon>
        <taxon>Rhodoreae</taxon>
        <taxon>Rhododendron</taxon>
    </lineage>
</organism>
<dbReference type="Proteomes" id="UP000823749">
    <property type="component" value="Chromosome 7"/>
</dbReference>
<comment type="caution">
    <text evidence="2">The sequence shown here is derived from an EMBL/GenBank/DDBJ whole genome shotgun (WGS) entry which is preliminary data.</text>
</comment>
<feature type="region of interest" description="Disordered" evidence="1">
    <location>
        <begin position="1"/>
        <end position="30"/>
    </location>
</feature>
<gene>
    <name evidence="2" type="ORF">RHGRI_021746</name>
</gene>
<protein>
    <submittedName>
        <fullName evidence="2">Uncharacterized protein</fullName>
    </submittedName>
</protein>
<keyword evidence="3" id="KW-1185">Reference proteome</keyword>
<name>A0AAV6JLC5_9ERIC</name>
<sequence length="64" mass="7440">MEARSCSREKKKNRKPLSKLDLKLPKPPRRGNLSLSLSLSLSNIFIYSNSNLINLLQERLHVHR</sequence>
<proteinExistence type="predicted"/>
<dbReference type="EMBL" id="JACTNZ010000007">
    <property type="protein sequence ID" value="KAG5542011.1"/>
    <property type="molecule type" value="Genomic_DNA"/>
</dbReference>
<evidence type="ECO:0000256" key="1">
    <source>
        <dbReference type="SAM" id="MobiDB-lite"/>
    </source>
</evidence>
<evidence type="ECO:0000313" key="3">
    <source>
        <dbReference type="Proteomes" id="UP000823749"/>
    </source>
</evidence>
<accession>A0AAV6JLC5</accession>
<dbReference type="AlphaFoldDB" id="A0AAV6JLC5"/>
<dbReference type="EMBL" id="JACTNZ010000007">
    <property type="protein sequence ID" value="KAG5542012.1"/>
    <property type="molecule type" value="Genomic_DNA"/>
</dbReference>
<reference evidence="2" key="1">
    <citation type="submission" date="2020-08" db="EMBL/GenBank/DDBJ databases">
        <title>Plant Genome Project.</title>
        <authorList>
            <person name="Zhang R.-G."/>
        </authorList>
    </citation>
    <scope>NUCLEOTIDE SEQUENCE</scope>
    <source>
        <strain evidence="2">WSP0</strain>
        <tissue evidence="2">Leaf</tissue>
    </source>
</reference>
<evidence type="ECO:0000313" key="2">
    <source>
        <dbReference type="EMBL" id="KAG5542011.1"/>
    </source>
</evidence>